<feature type="chain" id="PRO_5044541534" evidence="1">
    <location>
        <begin position="17"/>
        <end position="160"/>
    </location>
</feature>
<proteinExistence type="predicted"/>
<accession>A0A0C9QVS6</accession>
<feature type="signal peptide" evidence="1">
    <location>
        <begin position="1"/>
        <end position="16"/>
    </location>
</feature>
<evidence type="ECO:0000256" key="1">
    <source>
        <dbReference type="SAM" id="SignalP"/>
    </source>
</evidence>
<protein>
    <submittedName>
        <fullName evidence="2">AcpS protein</fullName>
    </submittedName>
</protein>
<dbReference type="EMBL" id="GBYB01007844">
    <property type="protein sequence ID" value="JAG77611.1"/>
    <property type="molecule type" value="Transcribed_RNA"/>
</dbReference>
<dbReference type="Proteomes" id="UP000694866">
    <property type="component" value="Unplaced"/>
</dbReference>
<evidence type="ECO:0000313" key="3">
    <source>
        <dbReference type="Proteomes" id="UP000694866"/>
    </source>
</evidence>
<gene>
    <name evidence="2" type="primary">acpS</name>
    <name evidence="4" type="synonym">LOC105267129</name>
    <name evidence="2" type="ORF">g.6285</name>
</gene>
<dbReference type="KEGG" id="fas:105267129"/>
<dbReference type="RefSeq" id="XP_011304076.1">
    <property type="nucleotide sequence ID" value="XM_011305774.1"/>
</dbReference>
<reference evidence="2" key="1">
    <citation type="submission" date="2015-01" db="EMBL/GenBank/DDBJ databases">
        <title>Transcriptome Assembly of Fopius arisanus.</title>
        <authorList>
            <person name="Geib S."/>
        </authorList>
    </citation>
    <scope>NUCLEOTIDE SEQUENCE</scope>
</reference>
<keyword evidence="1" id="KW-0732">Signal</keyword>
<keyword evidence="3" id="KW-1185">Reference proteome</keyword>
<organism evidence="2">
    <name type="scientific">Fopius arisanus</name>
    <dbReference type="NCBI Taxonomy" id="64838"/>
    <lineage>
        <taxon>Eukaryota</taxon>
        <taxon>Metazoa</taxon>
        <taxon>Ecdysozoa</taxon>
        <taxon>Arthropoda</taxon>
        <taxon>Hexapoda</taxon>
        <taxon>Insecta</taxon>
        <taxon>Pterygota</taxon>
        <taxon>Neoptera</taxon>
        <taxon>Endopterygota</taxon>
        <taxon>Hymenoptera</taxon>
        <taxon>Apocrita</taxon>
        <taxon>Ichneumonoidea</taxon>
        <taxon>Braconidae</taxon>
        <taxon>Opiinae</taxon>
        <taxon>Fopius</taxon>
    </lineage>
</organism>
<reference evidence="4" key="2">
    <citation type="submission" date="2025-04" db="UniProtKB">
        <authorList>
            <consortium name="RefSeq"/>
        </authorList>
    </citation>
    <scope>IDENTIFICATION</scope>
    <source>
        <strain evidence="4">USDA-PBARC FA_bdor</strain>
        <tissue evidence="4">Whole organism</tissue>
    </source>
</reference>
<sequence>MRLLFWIVLFVMAVGCDLVGLHRAKRVVAFRKGSTFFYRLNYKINSIPWTTIFAQAAGFKVAWHLPDGTRTRRSLPDLHSAAEHMYESHGFDGHACLVQNICEALNYASKRGGTIGKILKLLASASNSNWTHAENPLVDCEQHRAACPLQLISVDGFSEM</sequence>
<dbReference type="GeneID" id="105267129"/>
<dbReference type="PANTHER" id="PTHR21398">
    <property type="entry name" value="AGAP007094-PA"/>
    <property type="match status" value="1"/>
</dbReference>
<dbReference type="Pfam" id="PF07841">
    <property type="entry name" value="DM4_12"/>
    <property type="match status" value="1"/>
</dbReference>
<dbReference type="InterPro" id="IPR006631">
    <property type="entry name" value="DM4_12"/>
</dbReference>
<dbReference type="PANTHER" id="PTHR21398:SF6">
    <property type="entry name" value="AGAP007094-PA"/>
    <property type="match status" value="1"/>
</dbReference>
<evidence type="ECO:0000313" key="4">
    <source>
        <dbReference type="RefSeq" id="XP_011304076.1"/>
    </source>
</evidence>
<accession>A0A9R1U011</accession>
<name>A0A0C9QVS6_9HYME</name>
<dbReference type="AlphaFoldDB" id="A0A0C9QVS6"/>
<dbReference type="OrthoDB" id="7526931at2759"/>
<evidence type="ECO:0000313" key="2">
    <source>
        <dbReference type="EMBL" id="JAG77611.1"/>
    </source>
</evidence>
<dbReference type="PROSITE" id="PS51257">
    <property type="entry name" value="PROKAR_LIPOPROTEIN"/>
    <property type="match status" value="1"/>
</dbReference>